<evidence type="ECO:0000313" key="3">
    <source>
        <dbReference type="Proteomes" id="UP001499993"/>
    </source>
</evidence>
<dbReference type="RefSeq" id="WP_345558152.1">
    <property type="nucleotide sequence ID" value="NZ_BAABIK010000026.1"/>
</dbReference>
<accession>A0ABP9GRY0</accession>
<gene>
    <name evidence="2" type="ORF">GCM10023224_40490</name>
</gene>
<comment type="caution">
    <text evidence="2">The sequence shown here is derived from an EMBL/GenBank/DDBJ whole genome shotgun (WGS) entry which is preliminary data.</text>
</comment>
<reference evidence="3" key="1">
    <citation type="journal article" date="2019" name="Int. J. Syst. Evol. Microbiol.">
        <title>The Global Catalogue of Microorganisms (GCM) 10K type strain sequencing project: providing services to taxonomists for standard genome sequencing and annotation.</title>
        <authorList>
            <consortium name="The Broad Institute Genomics Platform"/>
            <consortium name="The Broad Institute Genome Sequencing Center for Infectious Disease"/>
            <person name="Wu L."/>
            <person name="Ma J."/>
        </authorList>
    </citation>
    <scope>NUCLEOTIDE SEQUENCE [LARGE SCALE GENOMIC DNA]</scope>
    <source>
        <strain evidence="3">JCM 18123</strain>
    </source>
</reference>
<feature type="domain" description="HTH araC/xylS-type" evidence="1">
    <location>
        <begin position="152"/>
        <end position="221"/>
    </location>
</feature>
<name>A0ABP9GRY0_9ACTN</name>
<keyword evidence="3" id="KW-1185">Reference proteome</keyword>
<sequence length="239" mass="25849">MALETEDRESDSPYIARVWRGRSCGVERMTSVATANWELVVWTEQGVVRAAVRGPETAASAAAVPDGSESFGITFSHGTRMPHLPVPRLVNTQLESPHATPRSFVLRGEEWPLPGFSTAEQFAARLVRAGVLVRDPLVAEALGGEPPSAGTRSVQRRVAASTGLAQGAIQRIERARQAAVLLAEGAAPLDVTHRLGYYDQPHLARSLTRYIGRTATQLRREDAGEPLSLLYKTDACGRS</sequence>
<dbReference type="PROSITE" id="PS01124">
    <property type="entry name" value="HTH_ARAC_FAMILY_2"/>
    <property type="match status" value="1"/>
</dbReference>
<dbReference type="Gene3D" id="1.10.10.60">
    <property type="entry name" value="Homeodomain-like"/>
    <property type="match status" value="1"/>
</dbReference>
<dbReference type="SMART" id="SM00342">
    <property type="entry name" value="HTH_ARAC"/>
    <property type="match status" value="1"/>
</dbReference>
<protein>
    <submittedName>
        <fullName evidence="2">Helix-turn-helix domain-containing protein</fullName>
    </submittedName>
</protein>
<dbReference type="EMBL" id="BAABIK010000026">
    <property type="protein sequence ID" value="GAA4951796.1"/>
    <property type="molecule type" value="Genomic_DNA"/>
</dbReference>
<evidence type="ECO:0000313" key="2">
    <source>
        <dbReference type="EMBL" id="GAA4951796.1"/>
    </source>
</evidence>
<dbReference type="Proteomes" id="UP001499993">
    <property type="component" value="Unassembled WGS sequence"/>
</dbReference>
<organism evidence="2 3">
    <name type="scientific">Streptomonospora halophila</name>
    <dbReference type="NCBI Taxonomy" id="427369"/>
    <lineage>
        <taxon>Bacteria</taxon>
        <taxon>Bacillati</taxon>
        <taxon>Actinomycetota</taxon>
        <taxon>Actinomycetes</taxon>
        <taxon>Streptosporangiales</taxon>
        <taxon>Nocardiopsidaceae</taxon>
        <taxon>Streptomonospora</taxon>
    </lineage>
</organism>
<dbReference type="InterPro" id="IPR018060">
    <property type="entry name" value="HTH_AraC"/>
</dbReference>
<proteinExistence type="predicted"/>
<evidence type="ECO:0000259" key="1">
    <source>
        <dbReference type="PROSITE" id="PS01124"/>
    </source>
</evidence>